<dbReference type="KEGG" id="haei:MUN82_12055"/>
<accession>A0A8T9SNP7</accession>
<protein>
    <submittedName>
        <fullName evidence="2">Uncharacterized protein</fullName>
    </submittedName>
</protein>
<feature type="transmembrane region" description="Helical" evidence="1">
    <location>
        <begin position="66"/>
        <end position="85"/>
    </location>
</feature>
<dbReference type="AlphaFoldDB" id="A0A8T9SNP7"/>
<feature type="transmembrane region" description="Helical" evidence="1">
    <location>
        <begin position="6"/>
        <end position="27"/>
    </location>
</feature>
<evidence type="ECO:0000313" key="2">
    <source>
        <dbReference type="EMBL" id="UOR03682.1"/>
    </source>
</evidence>
<keyword evidence="1" id="KW-0472">Membrane</keyword>
<dbReference type="EMBL" id="CP095053">
    <property type="protein sequence ID" value="UOR03682.1"/>
    <property type="molecule type" value="Genomic_DNA"/>
</dbReference>
<proteinExistence type="predicted"/>
<keyword evidence="1" id="KW-0812">Transmembrane</keyword>
<sequence>MPNSLFAARLLGYLIGLLPLVALLLMFRQVIPQGLGLGLTAFGFLASYWVQQRARTLFPYDFKNRAEWLALGIYVAVVVAMLLLLQAGG</sequence>
<gene>
    <name evidence="2" type="ORF">MUN82_12055</name>
</gene>
<evidence type="ECO:0000313" key="3">
    <source>
        <dbReference type="Proteomes" id="UP000829925"/>
    </source>
</evidence>
<dbReference type="Proteomes" id="UP000829925">
    <property type="component" value="Chromosome"/>
</dbReference>
<feature type="transmembrane region" description="Helical" evidence="1">
    <location>
        <begin position="34"/>
        <end position="51"/>
    </location>
</feature>
<name>A0A8T9SNP7_9BACT</name>
<keyword evidence="1" id="KW-1133">Transmembrane helix</keyword>
<dbReference type="RefSeq" id="WP_245090644.1">
    <property type="nucleotide sequence ID" value="NZ_CP095053.1"/>
</dbReference>
<organism evidence="2 3">
    <name type="scientific">Hymenobacter aerilatus</name>
    <dbReference type="NCBI Taxonomy" id="2932251"/>
    <lineage>
        <taxon>Bacteria</taxon>
        <taxon>Pseudomonadati</taxon>
        <taxon>Bacteroidota</taxon>
        <taxon>Cytophagia</taxon>
        <taxon>Cytophagales</taxon>
        <taxon>Hymenobacteraceae</taxon>
        <taxon>Hymenobacter</taxon>
    </lineage>
</organism>
<keyword evidence="3" id="KW-1185">Reference proteome</keyword>
<evidence type="ECO:0000256" key="1">
    <source>
        <dbReference type="SAM" id="Phobius"/>
    </source>
</evidence>
<reference evidence="2 3" key="1">
    <citation type="submission" date="2022-04" db="EMBL/GenBank/DDBJ databases">
        <title>Hymenobacter sp. isolated from the air.</title>
        <authorList>
            <person name="Won M."/>
            <person name="Lee C.-M."/>
            <person name="Woen H.-Y."/>
            <person name="Kwon S.-W."/>
        </authorList>
    </citation>
    <scope>NUCLEOTIDE SEQUENCE [LARGE SCALE GENOMIC DNA]</scope>
    <source>
        <strain evidence="3">5413 J-13</strain>
    </source>
</reference>